<keyword evidence="4" id="KW-1185">Reference proteome</keyword>
<evidence type="ECO:0000259" key="2">
    <source>
        <dbReference type="PROSITE" id="PS50181"/>
    </source>
</evidence>
<feature type="domain" description="F-box" evidence="2">
    <location>
        <begin position="88"/>
        <end position="137"/>
    </location>
</feature>
<dbReference type="Proteomes" id="UP000719766">
    <property type="component" value="Unassembled WGS sequence"/>
</dbReference>
<accession>A0A9P7DPB5</accession>
<reference evidence="3" key="1">
    <citation type="journal article" date="2020" name="New Phytol.">
        <title>Comparative genomics reveals dynamic genome evolution in host specialist ectomycorrhizal fungi.</title>
        <authorList>
            <person name="Lofgren L.A."/>
            <person name="Nguyen N.H."/>
            <person name="Vilgalys R."/>
            <person name="Ruytinx J."/>
            <person name="Liao H.L."/>
            <person name="Branco S."/>
            <person name="Kuo A."/>
            <person name="LaButti K."/>
            <person name="Lipzen A."/>
            <person name="Andreopoulos W."/>
            <person name="Pangilinan J."/>
            <person name="Riley R."/>
            <person name="Hundley H."/>
            <person name="Na H."/>
            <person name="Barry K."/>
            <person name="Grigoriev I.V."/>
            <person name="Stajich J.E."/>
            <person name="Kennedy P.G."/>
        </authorList>
    </citation>
    <scope>NUCLEOTIDE SEQUENCE</scope>
    <source>
        <strain evidence="3">S12</strain>
    </source>
</reference>
<dbReference type="AlphaFoldDB" id="A0A9P7DPB5"/>
<gene>
    <name evidence="3" type="ORF">HD556DRAFT_1344554</name>
</gene>
<organism evidence="3 4">
    <name type="scientific">Suillus plorans</name>
    <dbReference type="NCBI Taxonomy" id="116603"/>
    <lineage>
        <taxon>Eukaryota</taxon>
        <taxon>Fungi</taxon>
        <taxon>Dikarya</taxon>
        <taxon>Basidiomycota</taxon>
        <taxon>Agaricomycotina</taxon>
        <taxon>Agaricomycetes</taxon>
        <taxon>Agaricomycetidae</taxon>
        <taxon>Boletales</taxon>
        <taxon>Suillineae</taxon>
        <taxon>Suillaceae</taxon>
        <taxon>Suillus</taxon>
    </lineage>
</organism>
<dbReference type="CDD" id="cd09917">
    <property type="entry name" value="F-box_SF"/>
    <property type="match status" value="1"/>
</dbReference>
<evidence type="ECO:0000256" key="1">
    <source>
        <dbReference type="SAM" id="MobiDB-lite"/>
    </source>
</evidence>
<protein>
    <recommendedName>
        <fullName evidence="2">F-box domain-containing protein</fullName>
    </recommendedName>
</protein>
<dbReference type="SUPFAM" id="SSF81383">
    <property type="entry name" value="F-box domain"/>
    <property type="match status" value="1"/>
</dbReference>
<comment type="caution">
    <text evidence="3">The sequence shown here is derived from an EMBL/GenBank/DDBJ whole genome shotgun (WGS) entry which is preliminary data.</text>
</comment>
<dbReference type="GeneID" id="64595971"/>
<dbReference type="InterPro" id="IPR036047">
    <property type="entry name" value="F-box-like_dom_sf"/>
</dbReference>
<feature type="region of interest" description="Disordered" evidence="1">
    <location>
        <begin position="683"/>
        <end position="712"/>
    </location>
</feature>
<sequence length="752" mass="84995">MCWDCDDYYGSGTDPDLTDLDTDLDSSSQCSEYSSLSEAPGEEVVGDYGGETYIPDKQPVAKRVRTDKGTDIGTALAVKRSGRRKKTLSLIVTVPIDILLEICSFLEPVDLLHLFHAHKAFHKVLSSNHAASVWKAARVNRGGVPDCMPGMSEAEWADLLFGGTDCHECGRKRVWDIDFGIRRRVCQPCLNENLVCKSAFPFEFSEYDPIILDLIPFSSIGVEDHDHDYIADSACKFFWSDDIEKMAKELEVYLKPGAEQALEDFKQSRKKYVDSDSNHIEVCDAWVANDCAQQSLYARELRSQNTKLFQARLVDLGHDAKDVERMFDNHHYGVLDKEFTDARWKRLIPKVEHKLAQLQEEWRLEKQTEVSCIRESKLLTMYHKYVRPLPQGIVPPPHDFLKLCDIAEFIKSPPTADTKSDVQPCDAFAEKIPDFCADYMHKKKLELTRLLALPTDAVQDTTTLQSQGIDAPDDTLMQLATSVFQCTYPRSFPLITWDKVQYHQGSSSHSQRMAPQSSYALMMSISPCKFLISQRGVAAARSLLSLVGLDAKTTTATTMDDLQCRFFCSNCSPKPENGGSYRMAMNWRQGVFHYVENQNPSHKEPRWKLLSIGQLYVIQNSPAPEYPAATEEVWRCNKCNVYHGGPTTKAIVIKHMKSHGIITPTEGIDFSYDQGLIEKPPPAPKFFVTPQTRKPSKPRTTQKSKSSTGSVYRCQHCNGSDRTFVLEGVKEHIKVKHDIKSSHEGPDFCKIK</sequence>
<dbReference type="RefSeq" id="XP_041163964.1">
    <property type="nucleotide sequence ID" value="XM_041302207.1"/>
</dbReference>
<dbReference type="PROSITE" id="PS50181">
    <property type="entry name" value="FBOX"/>
    <property type="match status" value="1"/>
</dbReference>
<dbReference type="InterPro" id="IPR001810">
    <property type="entry name" value="F-box_dom"/>
</dbReference>
<dbReference type="EMBL" id="JABBWE010000010">
    <property type="protein sequence ID" value="KAG1799741.1"/>
    <property type="molecule type" value="Genomic_DNA"/>
</dbReference>
<evidence type="ECO:0000313" key="3">
    <source>
        <dbReference type="EMBL" id="KAG1799741.1"/>
    </source>
</evidence>
<dbReference type="OrthoDB" id="2322499at2759"/>
<evidence type="ECO:0000313" key="4">
    <source>
        <dbReference type="Proteomes" id="UP000719766"/>
    </source>
</evidence>
<proteinExistence type="predicted"/>
<name>A0A9P7DPB5_9AGAM</name>